<evidence type="ECO:0000256" key="1">
    <source>
        <dbReference type="SAM" id="SignalP"/>
    </source>
</evidence>
<accession>A0A9N9TIS6</accession>
<dbReference type="PROSITE" id="PS51257">
    <property type="entry name" value="PROKAR_LIPOPROTEIN"/>
    <property type="match status" value="1"/>
</dbReference>
<evidence type="ECO:0000313" key="3">
    <source>
        <dbReference type="Proteomes" id="UP001153712"/>
    </source>
</evidence>
<dbReference type="PANTHER" id="PTHR47771">
    <property type="entry name" value="LD27203P-RELATED"/>
    <property type="match status" value="1"/>
</dbReference>
<protein>
    <submittedName>
        <fullName evidence="2">Uncharacterized protein</fullName>
    </submittedName>
</protein>
<keyword evidence="1" id="KW-0732">Signal</keyword>
<feature type="chain" id="PRO_5040124384" evidence="1">
    <location>
        <begin position="18"/>
        <end position="326"/>
    </location>
</feature>
<dbReference type="OrthoDB" id="6784716at2759"/>
<dbReference type="AlphaFoldDB" id="A0A9N9TIS6"/>
<proteinExistence type="predicted"/>
<organism evidence="2 3">
    <name type="scientific">Phyllotreta striolata</name>
    <name type="common">Striped flea beetle</name>
    <name type="synonym">Crioceris striolata</name>
    <dbReference type="NCBI Taxonomy" id="444603"/>
    <lineage>
        <taxon>Eukaryota</taxon>
        <taxon>Metazoa</taxon>
        <taxon>Ecdysozoa</taxon>
        <taxon>Arthropoda</taxon>
        <taxon>Hexapoda</taxon>
        <taxon>Insecta</taxon>
        <taxon>Pterygota</taxon>
        <taxon>Neoptera</taxon>
        <taxon>Endopterygota</taxon>
        <taxon>Coleoptera</taxon>
        <taxon>Polyphaga</taxon>
        <taxon>Cucujiformia</taxon>
        <taxon>Chrysomeloidea</taxon>
        <taxon>Chrysomelidae</taxon>
        <taxon>Galerucinae</taxon>
        <taxon>Alticini</taxon>
        <taxon>Phyllotreta</taxon>
    </lineage>
</organism>
<name>A0A9N9TIS6_PHYSR</name>
<dbReference type="EMBL" id="OU900094">
    <property type="protein sequence ID" value="CAG9854616.1"/>
    <property type="molecule type" value="Genomic_DNA"/>
</dbReference>
<keyword evidence="3" id="KW-1185">Reference proteome</keyword>
<evidence type="ECO:0000313" key="2">
    <source>
        <dbReference type="EMBL" id="CAG9854616.1"/>
    </source>
</evidence>
<feature type="signal peptide" evidence="1">
    <location>
        <begin position="1"/>
        <end position="17"/>
    </location>
</feature>
<reference evidence="2" key="1">
    <citation type="submission" date="2022-01" db="EMBL/GenBank/DDBJ databases">
        <authorList>
            <person name="King R."/>
        </authorList>
    </citation>
    <scope>NUCLEOTIDE SEQUENCE</scope>
</reference>
<dbReference type="PANTHER" id="PTHR47771:SF14">
    <property type="entry name" value="RH73259P"/>
    <property type="match status" value="1"/>
</dbReference>
<dbReference type="Proteomes" id="UP001153712">
    <property type="component" value="Chromosome 1"/>
</dbReference>
<sequence>MKTKLVVVLLLLGLACAEESKGKVKSSKEKRHIYPTLYNNQYNDEGLLNSYIPSSVGGYNNFDQSGSHSSFSEEHQEYSVPTTSNLQSNTHEYHHITKKVQVPVPQPYPVEVTKTVEVPQPYRVEVPKPYPVHYKVNVPYEVPKPYYVKVPKPVPYQVKEHVPVDVPKPYPVVVTKRVEVPVEKQIHVPVAVHVSEPVPQPYPVDVVTKEEVKVPTPVYVKERQYVHSYQSGVPCEHHQVPQYHNHYEYGRGADLSNQYSHLTTSYQKPLVNVDSFNTAGKRYDQGAQYSHNYQSYSNGFDGKIDDSNGLLASYIPSSLGGYNGLH</sequence>
<gene>
    <name evidence="2" type="ORF">PHYEVI_LOCUS1077</name>
</gene>